<organism evidence="2 3">
    <name type="scientific">Pomacea canaliculata</name>
    <name type="common">Golden apple snail</name>
    <dbReference type="NCBI Taxonomy" id="400727"/>
    <lineage>
        <taxon>Eukaryota</taxon>
        <taxon>Metazoa</taxon>
        <taxon>Spiralia</taxon>
        <taxon>Lophotrochozoa</taxon>
        <taxon>Mollusca</taxon>
        <taxon>Gastropoda</taxon>
        <taxon>Caenogastropoda</taxon>
        <taxon>Architaenioglossa</taxon>
        <taxon>Ampullarioidea</taxon>
        <taxon>Ampullariidae</taxon>
        <taxon>Pomacea</taxon>
    </lineage>
</organism>
<protein>
    <submittedName>
        <fullName evidence="2">Uncharacterized protein</fullName>
    </submittedName>
</protein>
<evidence type="ECO:0000313" key="2">
    <source>
        <dbReference type="EMBL" id="PVD31950.1"/>
    </source>
</evidence>
<feature type="compositionally biased region" description="Basic and acidic residues" evidence="1">
    <location>
        <begin position="1"/>
        <end position="13"/>
    </location>
</feature>
<sequence length="61" mass="6709">MMRAEARTNEESFRQQNTSREVPPAPSSCVPLLLSPQPSQSTPPLTRRSKSPSGAVKTTRK</sequence>
<keyword evidence="3" id="KW-1185">Reference proteome</keyword>
<evidence type="ECO:0000256" key="1">
    <source>
        <dbReference type="SAM" id="MobiDB-lite"/>
    </source>
</evidence>
<gene>
    <name evidence="2" type="ORF">C0Q70_07376</name>
</gene>
<comment type="caution">
    <text evidence="2">The sequence shown here is derived from an EMBL/GenBank/DDBJ whole genome shotgun (WGS) entry which is preliminary data.</text>
</comment>
<dbReference type="AlphaFoldDB" id="A0A2T7PEY0"/>
<feature type="region of interest" description="Disordered" evidence="1">
    <location>
        <begin position="1"/>
        <end position="61"/>
    </location>
</feature>
<dbReference type="EMBL" id="PZQS01000004">
    <property type="protein sequence ID" value="PVD31950.1"/>
    <property type="molecule type" value="Genomic_DNA"/>
</dbReference>
<accession>A0A2T7PEY0</accession>
<name>A0A2T7PEY0_POMCA</name>
<dbReference type="Proteomes" id="UP000245119">
    <property type="component" value="Linkage Group LG4"/>
</dbReference>
<evidence type="ECO:0000313" key="3">
    <source>
        <dbReference type="Proteomes" id="UP000245119"/>
    </source>
</evidence>
<feature type="compositionally biased region" description="Low complexity" evidence="1">
    <location>
        <begin position="27"/>
        <end position="46"/>
    </location>
</feature>
<reference evidence="2 3" key="1">
    <citation type="submission" date="2018-04" db="EMBL/GenBank/DDBJ databases">
        <title>The genome of golden apple snail Pomacea canaliculata provides insight into stress tolerance and invasive adaptation.</title>
        <authorList>
            <person name="Liu C."/>
            <person name="Liu B."/>
            <person name="Ren Y."/>
            <person name="Zhang Y."/>
            <person name="Wang H."/>
            <person name="Li S."/>
            <person name="Jiang F."/>
            <person name="Yin L."/>
            <person name="Zhang G."/>
            <person name="Qian W."/>
            <person name="Fan W."/>
        </authorList>
    </citation>
    <scope>NUCLEOTIDE SEQUENCE [LARGE SCALE GENOMIC DNA]</scope>
    <source>
        <strain evidence="2">SZHN2017</strain>
        <tissue evidence="2">Muscle</tissue>
    </source>
</reference>
<proteinExistence type="predicted"/>